<dbReference type="GO" id="GO:0009897">
    <property type="term" value="C:external side of plasma membrane"/>
    <property type="evidence" value="ECO:0007669"/>
    <property type="project" value="TreeGrafter"/>
</dbReference>
<keyword evidence="13 16" id="KW-0675">Receptor</keyword>
<dbReference type="PROSITE" id="PS51470">
    <property type="entry name" value="FG_GAP"/>
    <property type="match status" value="3"/>
</dbReference>
<comment type="similarity">
    <text evidence="2 16">Belongs to the integrin alpha chain family.</text>
</comment>
<dbReference type="PRINTS" id="PR01185">
    <property type="entry name" value="INTEGRINA"/>
</dbReference>
<feature type="repeat" description="FG-GAP" evidence="15">
    <location>
        <begin position="406"/>
        <end position="462"/>
    </location>
</feature>
<dbReference type="GO" id="GO:0007229">
    <property type="term" value="P:integrin-mediated signaling pathway"/>
    <property type="evidence" value="ECO:0007669"/>
    <property type="project" value="UniProtKB-KW"/>
</dbReference>
<evidence type="ECO:0000256" key="2">
    <source>
        <dbReference type="ARBA" id="ARBA00008054"/>
    </source>
</evidence>
<keyword evidence="10 16" id="KW-0401">Integrin</keyword>
<sequence>DHYILLIFRSMIEVFVGSPNVVRACHKKLYLNSVCYKITDHIQQDSSVTPASQGCTKKTVDLVFLFDGSGSMTEAEFNKNKDFIVDIIDSLKNTSVKFAAVQFSTYYSKVFDFNDYQAGTALDKLHKEPPMRTLTNTHRALRFVLEHILENSTAGASADATKVLVLITDGDPSDTDRHKIIERYNSKNIIRFVIMVKAAKQDKFTHIASQPIVKYAFKIENYDGLTGILEIFQKQIFEMEGSKAALAGNMTNEMSQSGFSAVFYNDTFILGSVTSNSWRGSLQDTQDLKKTPTEDPDLHTVSYMGDSISVGKKKNRLLYFTGSPQFKRVGQVVLFRHDCENWTPVQTLQGRQIGSYFGAELCSVDIDSDGNTDFLLVGAPLFYHPQEKREGQIYVYTLTDEMQLTIEQNVTVSSMGRFGTSISSIADLNGDGLRDVAVGAPLEDDNSGAVYIYLGDRRTGIRSTFSQRIMGRQIQPGLRFFGQAIDGDVDLDVDGLPDVVIGSQDTAVVLRSKPVVNVLAQLSFQPKEIRTEKMDCLGNTDETVPMVTLTVCFEMVETTKSKAGIESRGINISYTLNMDPLRQSHRGFFSPTDGRVRNHTTTQELRDGVTCLNYSTYMPKCVEDTSPISIRLDFFQVDSESASVILNVDSNTQAASIAQMNWSHCSNCV</sequence>
<dbReference type="PANTHER" id="PTHR23220:SF84">
    <property type="entry name" value="INTEGRIN ALPHA-L"/>
    <property type="match status" value="1"/>
</dbReference>
<dbReference type="InterPro" id="IPR013517">
    <property type="entry name" value="FG-GAP"/>
</dbReference>
<keyword evidence="11" id="KW-0472">Membrane</keyword>
<evidence type="ECO:0000256" key="10">
    <source>
        <dbReference type="ARBA" id="ARBA00023037"/>
    </source>
</evidence>
<dbReference type="SMART" id="SM00191">
    <property type="entry name" value="Int_alpha"/>
    <property type="match status" value="3"/>
</dbReference>
<evidence type="ECO:0000256" key="11">
    <source>
        <dbReference type="ARBA" id="ARBA00023136"/>
    </source>
</evidence>
<keyword evidence="5" id="KW-0732">Signal</keyword>
<keyword evidence="12" id="KW-1015">Disulfide bond</keyword>
<feature type="repeat" description="FG-GAP" evidence="15">
    <location>
        <begin position="467"/>
        <end position="527"/>
    </location>
</feature>
<evidence type="ECO:0000313" key="19">
    <source>
        <dbReference type="Proteomes" id="UP000265040"/>
    </source>
</evidence>
<dbReference type="Gene3D" id="2.130.10.130">
    <property type="entry name" value="Integrin alpha, N-terminal"/>
    <property type="match status" value="1"/>
</dbReference>
<feature type="repeat" description="FG-GAP" evidence="15">
    <location>
        <begin position="343"/>
        <end position="405"/>
    </location>
</feature>
<dbReference type="InterPro" id="IPR013519">
    <property type="entry name" value="Int_alpha_beta-p"/>
</dbReference>
<dbReference type="InterPro" id="IPR002035">
    <property type="entry name" value="VWF_A"/>
</dbReference>
<evidence type="ECO:0000256" key="12">
    <source>
        <dbReference type="ARBA" id="ARBA00023157"/>
    </source>
</evidence>
<dbReference type="InterPro" id="IPR000413">
    <property type="entry name" value="Integrin_alpha"/>
</dbReference>
<dbReference type="AlphaFoldDB" id="A0A7N6BZ93"/>
<evidence type="ECO:0000256" key="8">
    <source>
        <dbReference type="ARBA" id="ARBA00022889"/>
    </source>
</evidence>
<dbReference type="GO" id="GO:0033627">
    <property type="term" value="P:cell adhesion mediated by integrin"/>
    <property type="evidence" value="ECO:0007669"/>
    <property type="project" value="TreeGrafter"/>
</dbReference>
<dbReference type="Pfam" id="PF00092">
    <property type="entry name" value="VWA"/>
    <property type="match status" value="1"/>
</dbReference>
<evidence type="ECO:0000256" key="15">
    <source>
        <dbReference type="PROSITE-ProRule" id="PRU00803"/>
    </source>
</evidence>
<dbReference type="Gene3D" id="3.40.50.410">
    <property type="entry name" value="von Willebrand factor, type A domain"/>
    <property type="match status" value="1"/>
</dbReference>
<dbReference type="GO" id="GO:0098609">
    <property type="term" value="P:cell-cell adhesion"/>
    <property type="evidence" value="ECO:0007669"/>
    <property type="project" value="TreeGrafter"/>
</dbReference>
<proteinExistence type="inferred from homology"/>
<evidence type="ECO:0000256" key="16">
    <source>
        <dbReference type="RuleBase" id="RU003762"/>
    </source>
</evidence>
<dbReference type="GO" id="GO:0046872">
    <property type="term" value="F:metal ion binding"/>
    <property type="evidence" value="ECO:0007669"/>
    <property type="project" value="UniProtKB-KW"/>
</dbReference>
<dbReference type="SUPFAM" id="SSF69179">
    <property type="entry name" value="Integrin domains"/>
    <property type="match status" value="1"/>
</dbReference>
<dbReference type="PRINTS" id="PR00453">
    <property type="entry name" value="VWFADOMAIN"/>
</dbReference>
<evidence type="ECO:0000256" key="7">
    <source>
        <dbReference type="ARBA" id="ARBA00022837"/>
    </source>
</evidence>
<keyword evidence="14" id="KW-0325">Glycoprotein</keyword>
<dbReference type="GO" id="GO:0005178">
    <property type="term" value="F:integrin binding"/>
    <property type="evidence" value="ECO:0007669"/>
    <property type="project" value="TreeGrafter"/>
</dbReference>
<keyword evidence="8 16" id="KW-0130">Cell adhesion</keyword>
<feature type="domain" description="VWFA" evidence="17">
    <location>
        <begin position="61"/>
        <end position="236"/>
    </location>
</feature>
<keyword evidence="7" id="KW-0106">Calcium</keyword>
<dbReference type="Gene3D" id="2.60.40.1460">
    <property type="entry name" value="Integrin domains. Chain A, domain 2"/>
    <property type="match status" value="1"/>
</dbReference>
<dbReference type="Proteomes" id="UP000265040">
    <property type="component" value="Chromosome 1"/>
</dbReference>
<evidence type="ECO:0000256" key="14">
    <source>
        <dbReference type="ARBA" id="ARBA00023180"/>
    </source>
</evidence>
<evidence type="ECO:0000256" key="9">
    <source>
        <dbReference type="ARBA" id="ARBA00022989"/>
    </source>
</evidence>
<accession>A0A7N6BZ93</accession>
<keyword evidence="3" id="KW-0812">Transmembrane</keyword>
<evidence type="ECO:0000256" key="4">
    <source>
        <dbReference type="ARBA" id="ARBA00022723"/>
    </source>
</evidence>
<dbReference type="SMART" id="SM00327">
    <property type="entry name" value="VWA"/>
    <property type="match status" value="1"/>
</dbReference>
<dbReference type="SUPFAM" id="SSF69318">
    <property type="entry name" value="Integrin alpha N-terminal domain"/>
    <property type="match status" value="1"/>
</dbReference>
<keyword evidence="19" id="KW-1185">Reference proteome</keyword>
<reference evidence="18" key="2">
    <citation type="submission" date="2025-08" db="UniProtKB">
        <authorList>
            <consortium name="Ensembl"/>
        </authorList>
    </citation>
    <scope>IDENTIFICATION</scope>
</reference>
<evidence type="ECO:0000256" key="1">
    <source>
        <dbReference type="ARBA" id="ARBA00004479"/>
    </source>
</evidence>
<comment type="subcellular location">
    <subcellularLocation>
        <location evidence="1 16">Membrane</location>
        <topology evidence="1 16">Single-pass type I membrane protein</topology>
    </subcellularLocation>
</comment>
<dbReference type="Pfam" id="PF08441">
    <property type="entry name" value="Integrin_A_Ig_1"/>
    <property type="match status" value="1"/>
</dbReference>
<dbReference type="SUPFAM" id="SSF53300">
    <property type="entry name" value="vWA-like"/>
    <property type="match status" value="1"/>
</dbReference>
<name>A0A7N6BZ93_ANATE</name>
<evidence type="ECO:0000256" key="13">
    <source>
        <dbReference type="ARBA" id="ARBA00023170"/>
    </source>
</evidence>
<dbReference type="InterPro" id="IPR028994">
    <property type="entry name" value="Integrin_alpha_N"/>
</dbReference>
<organism evidence="18 19">
    <name type="scientific">Anabas testudineus</name>
    <name type="common">Climbing perch</name>
    <name type="synonym">Anthias testudineus</name>
    <dbReference type="NCBI Taxonomy" id="64144"/>
    <lineage>
        <taxon>Eukaryota</taxon>
        <taxon>Metazoa</taxon>
        <taxon>Chordata</taxon>
        <taxon>Craniata</taxon>
        <taxon>Vertebrata</taxon>
        <taxon>Euteleostomi</taxon>
        <taxon>Actinopterygii</taxon>
        <taxon>Neopterygii</taxon>
        <taxon>Teleostei</taxon>
        <taxon>Neoteleostei</taxon>
        <taxon>Acanthomorphata</taxon>
        <taxon>Anabantaria</taxon>
        <taxon>Anabantiformes</taxon>
        <taxon>Anabantoidei</taxon>
        <taxon>Anabantidae</taxon>
        <taxon>Anabas</taxon>
    </lineage>
</organism>
<reference evidence="18" key="3">
    <citation type="submission" date="2025-09" db="UniProtKB">
        <authorList>
            <consortium name="Ensembl"/>
        </authorList>
    </citation>
    <scope>IDENTIFICATION</scope>
</reference>
<keyword evidence="9" id="KW-1133">Transmembrane helix</keyword>
<dbReference type="PROSITE" id="PS50234">
    <property type="entry name" value="VWFA"/>
    <property type="match status" value="1"/>
</dbReference>
<dbReference type="InterPro" id="IPR013649">
    <property type="entry name" value="Integrin_alpha_Ig-like_1"/>
</dbReference>
<reference evidence="18" key="1">
    <citation type="submission" date="2021-04" db="EMBL/GenBank/DDBJ databases">
        <authorList>
            <consortium name="Wellcome Sanger Institute Data Sharing"/>
        </authorList>
    </citation>
    <scope>NUCLEOTIDE SEQUENCE [LARGE SCALE GENOMIC DNA]</scope>
</reference>
<dbReference type="InterPro" id="IPR032695">
    <property type="entry name" value="Integrin_dom_sf"/>
</dbReference>
<protein>
    <recommendedName>
        <fullName evidence="17">VWFA domain-containing protein</fullName>
    </recommendedName>
</protein>
<evidence type="ECO:0000256" key="3">
    <source>
        <dbReference type="ARBA" id="ARBA00022692"/>
    </source>
</evidence>
<dbReference type="GO" id="GO:0007160">
    <property type="term" value="P:cell-matrix adhesion"/>
    <property type="evidence" value="ECO:0007669"/>
    <property type="project" value="TreeGrafter"/>
</dbReference>
<keyword evidence="6" id="KW-0677">Repeat</keyword>
<dbReference type="PANTHER" id="PTHR23220">
    <property type="entry name" value="INTEGRIN ALPHA"/>
    <property type="match status" value="1"/>
</dbReference>
<dbReference type="Ensembl" id="ENSATET00000072059.1">
    <property type="protein sequence ID" value="ENSATEP00000069383.1"/>
    <property type="gene ID" value="ENSATEG00000000674.2"/>
</dbReference>
<evidence type="ECO:0000259" key="17">
    <source>
        <dbReference type="PROSITE" id="PS50234"/>
    </source>
</evidence>
<dbReference type="GO" id="GO:0008305">
    <property type="term" value="C:integrin complex"/>
    <property type="evidence" value="ECO:0007669"/>
    <property type="project" value="InterPro"/>
</dbReference>
<dbReference type="InterPro" id="IPR036465">
    <property type="entry name" value="vWFA_dom_sf"/>
</dbReference>
<dbReference type="GeneTree" id="ENSGT00940000154838"/>
<evidence type="ECO:0000313" key="18">
    <source>
        <dbReference type="Ensembl" id="ENSATEP00000069383.1"/>
    </source>
</evidence>
<dbReference type="Pfam" id="PF01839">
    <property type="entry name" value="FG-GAP"/>
    <property type="match status" value="2"/>
</dbReference>
<evidence type="ECO:0000256" key="5">
    <source>
        <dbReference type="ARBA" id="ARBA00022729"/>
    </source>
</evidence>
<keyword evidence="4" id="KW-0479">Metal-binding</keyword>
<evidence type="ECO:0000256" key="6">
    <source>
        <dbReference type="ARBA" id="ARBA00022737"/>
    </source>
</evidence>